<dbReference type="OrthoDB" id="3366823at2759"/>
<dbReference type="RefSeq" id="XP_040690710.1">
    <property type="nucleotide sequence ID" value="XM_040836101.1"/>
</dbReference>
<dbReference type="CDD" id="cd11040">
    <property type="entry name" value="CYP7_CYP8-like"/>
    <property type="match status" value="1"/>
</dbReference>
<proteinExistence type="inferred from homology"/>
<comment type="similarity">
    <text evidence="2">Belongs to the cytochrome P450 family.</text>
</comment>
<keyword evidence="3 6" id="KW-0479">Metal-binding</keyword>
<evidence type="ECO:0000256" key="3">
    <source>
        <dbReference type="ARBA" id="ARBA00022723"/>
    </source>
</evidence>
<keyword evidence="9" id="KW-1185">Reference proteome</keyword>
<dbReference type="GeneID" id="63751949"/>
<evidence type="ECO:0000256" key="6">
    <source>
        <dbReference type="PIRSR" id="PIRSR602403-1"/>
    </source>
</evidence>
<dbReference type="AlphaFoldDB" id="A0A1L9RQ30"/>
<evidence type="ECO:0008006" key="10">
    <source>
        <dbReference type="Google" id="ProtNLM"/>
    </source>
</evidence>
<dbReference type="InterPro" id="IPR036396">
    <property type="entry name" value="Cyt_P450_sf"/>
</dbReference>
<organism evidence="8 9">
    <name type="scientific">Aspergillus wentii DTO 134E9</name>
    <dbReference type="NCBI Taxonomy" id="1073089"/>
    <lineage>
        <taxon>Eukaryota</taxon>
        <taxon>Fungi</taxon>
        <taxon>Dikarya</taxon>
        <taxon>Ascomycota</taxon>
        <taxon>Pezizomycotina</taxon>
        <taxon>Eurotiomycetes</taxon>
        <taxon>Eurotiomycetidae</taxon>
        <taxon>Eurotiales</taxon>
        <taxon>Aspergillaceae</taxon>
        <taxon>Aspergillus</taxon>
        <taxon>Aspergillus subgen. Cremei</taxon>
    </lineage>
</organism>
<dbReference type="Pfam" id="PF00067">
    <property type="entry name" value="p450"/>
    <property type="match status" value="1"/>
</dbReference>
<evidence type="ECO:0000256" key="5">
    <source>
        <dbReference type="ARBA" id="ARBA00023004"/>
    </source>
</evidence>
<dbReference type="SUPFAM" id="SSF48264">
    <property type="entry name" value="Cytochrome P450"/>
    <property type="match status" value="1"/>
</dbReference>
<accession>A0A1L9RQ30</accession>
<dbReference type="InterPro" id="IPR001128">
    <property type="entry name" value="Cyt_P450"/>
</dbReference>
<dbReference type="Proteomes" id="UP000184383">
    <property type="component" value="Unassembled WGS sequence"/>
</dbReference>
<feature type="transmembrane region" description="Helical" evidence="7">
    <location>
        <begin position="52"/>
        <end position="68"/>
    </location>
</feature>
<gene>
    <name evidence="8" type="ORF">ASPWEDRAFT_437692</name>
</gene>
<evidence type="ECO:0000313" key="9">
    <source>
        <dbReference type="Proteomes" id="UP000184383"/>
    </source>
</evidence>
<protein>
    <recommendedName>
        <fullName evidence="10">Cytochrome P450</fullName>
    </recommendedName>
</protein>
<dbReference type="InterPro" id="IPR053007">
    <property type="entry name" value="CYP450_monoxygenase_sec-met"/>
</dbReference>
<evidence type="ECO:0000256" key="7">
    <source>
        <dbReference type="SAM" id="Phobius"/>
    </source>
</evidence>
<dbReference type="Gene3D" id="1.10.630.10">
    <property type="entry name" value="Cytochrome P450"/>
    <property type="match status" value="1"/>
</dbReference>
<dbReference type="InterPro" id="IPR002403">
    <property type="entry name" value="Cyt_P450_E_grp-IV"/>
</dbReference>
<evidence type="ECO:0000256" key="4">
    <source>
        <dbReference type="ARBA" id="ARBA00023002"/>
    </source>
</evidence>
<comment type="cofactor">
    <cofactor evidence="1 6">
        <name>heme</name>
        <dbReference type="ChEBI" id="CHEBI:30413"/>
    </cofactor>
</comment>
<evidence type="ECO:0000256" key="1">
    <source>
        <dbReference type="ARBA" id="ARBA00001971"/>
    </source>
</evidence>
<name>A0A1L9RQ30_ASPWE</name>
<keyword evidence="7" id="KW-0472">Membrane</keyword>
<dbReference type="PANTHER" id="PTHR47582">
    <property type="entry name" value="P450, PUTATIVE (EUROFUNG)-RELATED"/>
    <property type="match status" value="1"/>
</dbReference>
<dbReference type="STRING" id="1073089.A0A1L9RQ30"/>
<dbReference type="PANTHER" id="PTHR47582:SF1">
    <property type="entry name" value="P450, PUTATIVE (EUROFUNG)-RELATED"/>
    <property type="match status" value="1"/>
</dbReference>
<evidence type="ECO:0000313" key="8">
    <source>
        <dbReference type="EMBL" id="OJJ37034.1"/>
    </source>
</evidence>
<dbReference type="GO" id="GO:0020037">
    <property type="term" value="F:heme binding"/>
    <property type="evidence" value="ECO:0007669"/>
    <property type="project" value="InterPro"/>
</dbReference>
<keyword evidence="7" id="KW-1133">Transmembrane helix</keyword>
<keyword evidence="6" id="KW-0349">Heme</keyword>
<reference evidence="9" key="1">
    <citation type="journal article" date="2017" name="Genome Biol.">
        <title>Comparative genomics reveals high biological diversity and specific adaptations in the industrially and medically important fungal genus Aspergillus.</title>
        <authorList>
            <person name="de Vries R.P."/>
            <person name="Riley R."/>
            <person name="Wiebenga A."/>
            <person name="Aguilar-Osorio G."/>
            <person name="Amillis S."/>
            <person name="Uchima C.A."/>
            <person name="Anderluh G."/>
            <person name="Asadollahi M."/>
            <person name="Askin M."/>
            <person name="Barry K."/>
            <person name="Battaglia E."/>
            <person name="Bayram O."/>
            <person name="Benocci T."/>
            <person name="Braus-Stromeyer S.A."/>
            <person name="Caldana C."/>
            <person name="Canovas D."/>
            <person name="Cerqueira G.C."/>
            <person name="Chen F."/>
            <person name="Chen W."/>
            <person name="Choi C."/>
            <person name="Clum A."/>
            <person name="Dos Santos R.A."/>
            <person name="Damasio A.R."/>
            <person name="Diallinas G."/>
            <person name="Emri T."/>
            <person name="Fekete E."/>
            <person name="Flipphi M."/>
            <person name="Freyberg S."/>
            <person name="Gallo A."/>
            <person name="Gournas C."/>
            <person name="Habgood R."/>
            <person name="Hainaut M."/>
            <person name="Harispe M.L."/>
            <person name="Henrissat B."/>
            <person name="Hilden K.S."/>
            <person name="Hope R."/>
            <person name="Hossain A."/>
            <person name="Karabika E."/>
            <person name="Karaffa L."/>
            <person name="Karanyi Z."/>
            <person name="Krasevec N."/>
            <person name="Kuo A."/>
            <person name="Kusch H."/>
            <person name="LaButti K."/>
            <person name="Lagendijk E.L."/>
            <person name="Lapidus A."/>
            <person name="Levasseur A."/>
            <person name="Lindquist E."/>
            <person name="Lipzen A."/>
            <person name="Logrieco A.F."/>
            <person name="MacCabe A."/>
            <person name="Maekelae M.R."/>
            <person name="Malavazi I."/>
            <person name="Melin P."/>
            <person name="Meyer V."/>
            <person name="Mielnichuk N."/>
            <person name="Miskei M."/>
            <person name="Molnar A.P."/>
            <person name="Mule G."/>
            <person name="Ngan C.Y."/>
            <person name="Orejas M."/>
            <person name="Orosz E."/>
            <person name="Ouedraogo J.P."/>
            <person name="Overkamp K.M."/>
            <person name="Park H.-S."/>
            <person name="Perrone G."/>
            <person name="Piumi F."/>
            <person name="Punt P.J."/>
            <person name="Ram A.F."/>
            <person name="Ramon A."/>
            <person name="Rauscher S."/>
            <person name="Record E."/>
            <person name="Riano-Pachon D.M."/>
            <person name="Robert V."/>
            <person name="Roehrig J."/>
            <person name="Ruller R."/>
            <person name="Salamov A."/>
            <person name="Salih N.S."/>
            <person name="Samson R.A."/>
            <person name="Sandor E."/>
            <person name="Sanguinetti M."/>
            <person name="Schuetze T."/>
            <person name="Sepcic K."/>
            <person name="Shelest E."/>
            <person name="Sherlock G."/>
            <person name="Sophianopoulou V."/>
            <person name="Squina F.M."/>
            <person name="Sun H."/>
            <person name="Susca A."/>
            <person name="Todd R.B."/>
            <person name="Tsang A."/>
            <person name="Unkles S.E."/>
            <person name="van de Wiele N."/>
            <person name="van Rossen-Uffink D."/>
            <person name="Oliveira J.V."/>
            <person name="Vesth T.C."/>
            <person name="Visser J."/>
            <person name="Yu J.-H."/>
            <person name="Zhou M."/>
            <person name="Andersen M.R."/>
            <person name="Archer D.B."/>
            <person name="Baker S.E."/>
            <person name="Benoit I."/>
            <person name="Brakhage A.A."/>
            <person name="Braus G.H."/>
            <person name="Fischer R."/>
            <person name="Frisvad J.C."/>
            <person name="Goldman G.H."/>
            <person name="Houbraken J."/>
            <person name="Oakley B."/>
            <person name="Pocsi I."/>
            <person name="Scazzocchio C."/>
            <person name="Seiboth B."/>
            <person name="vanKuyk P.A."/>
            <person name="Wortman J."/>
            <person name="Dyer P.S."/>
            <person name="Grigoriev I.V."/>
        </authorList>
    </citation>
    <scope>NUCLEOTIDE SEQUENCE [LARGE SCALE GENOMIC DNA]</scope>
    <source>
        <strain evidence="9">DTO 134E9</strain>
    </source>
</reference>
<dbReference type="PRINTS" id="PR00465">
    <property type="entry name" value="EP450IV"/>
</dbReference>
<feature type="binding site" description="axial binding residue" evidence="6">
    <location>
        <position position="471"/>
    </location>
    <ligand>
        <name>heme</name>
        <dbReference type="ChEBI" id="CHEBI:30413"/>
    </ligand>
    <ligandPart>
        <name>Fe</name>
        <dbReference type="ChEBI" id="CHEBI:18248"/>
    </ligandPart>
</feature>
<dbReference type="GO" id="GO:0005506">
    <property type="term" value="F:iron ion binding"/>
    <property type="evidence" value="ECO:0007669"/>
    <property type="project" value="InterPro"/>
</dbReference>
<keyword evidence="5 6" id="KW-0408">Iron</keyword>
<dbReference type="GO" id="GO:0004497">
    <property type="term" value="F:monooxygenase activity"/>
    <property type="evidence" value="ECO:0007669"/>
    <property type="project" value="InterPro"/>
</dbReference>
<dbReference type="GO" id="GO:0016705">
    <property type="term" value="F:oxidoreductase activity, acting on paired donors, with incorporation or reduction of molecular oxygen"/>
    <property type="evidence" value="ECO:0007669"/>
    <property type="project" value="InterPro"/>
</dbReference>
<evidence type="ECO:0000256" key="2">
    <source>
        <dbReference type="ARBA" id="ARBA00010617"/>
    </source>
</evidence>
<dbReference type="EMBL" id="KV878211">
    <property type="protein sequence ID" value="OJJ37034.1"/>
    <property type="molecule type" value="Genomic_DNA"/>
</dbReference>
<keyword evidence="7" id="KW-0812">Transmembrane</keyword>
<dbReference type="VEuPathDB" id="FungiDB:ASPWEDRAFT_437692"/>
<sequence length="552" mass="61477">MISRLQINIFNCSFWSIPSQRRPTQSTFSEKGDLGTTIHIEYHRRMSITDPFTLILGISAIFILYVVVNRPKVDPREPPLIKPKIPIIGHLLGVIQHGMPYYAATYANNPQPAFTLDLLFSKSYVINTPSLVAAVQRNSKIISMDPFMTFAAKAMAGVTGPGLKLLQEKDSGGGGLNQDVVHAMSPSLLGAGLDPMNRTMIRNLIGFIDDLKNRGSTQFDLHGWCQHAITIASMDSVYGPLNPYRLEEIEEALWDYESNLGGLILNIIPQITTRKAWKAREKIVAAFVNYYNADGQKDASEMTHGRWKTQHDAGAKTEDIARLEAATGIAITSNTTPATFRMLFEVYSRPELLESLREEILTKAVRIEGNVYTIDLAAIRDNCALLLSTYQEILRLRSNATPTRQVKSDILLANTYHLKAGSVLQMPTQSVNCEHGNGPQPDFNPRRYLAKDEQKLRSTGNLFFGTSPNMCPGRHFATGEILAMAAMMFLRYDISSVTGWKEPKLNTRALAASILPLDEEFPVTVTVRTEFEGVEWRFDVTEGKGKYALVTG</sequence>
<keyword evidence="4" id="KW-0560">Oxidoreductase</keyword>